<evidence type="ECO:0000256" key="3">
    <source>
        <dbReference type="ARBA" id="ARBA00012663"/>
    </source>
</evidence>
<proteinExistence type="inferred from homology"/>
<evidence type="ECO:0000313" key="9">
    <source>
        <dbReference type="EMBL" id="BDV29491.1"/>
    </source>
</evidence>
<dbReference type="SUPFAM" id="SSF51445">
    <property type="entry name" value="(Trans)glycosidases"/>
    <property type="match status" value="1"/>
</dbReference>
<dbReference type="Gene3D" id="3.20.20.300">
    <property type="entry name" value="Glycoside hydrolase, family 3, N-terminal domain"/>
    <property type="match status" value="1"/>
</dbReference>
<feature type="domain" description="Glycoside hydrolase family 3 N-terminal" evidence="8">
    <location>
        <begin position="65"/>
        <end position="390"/>
    </location>
</feature>
<feature type="region of interest" description="Disordered" evidence="6">
    <location>
        <begin position="28"/>
        <end position="58"/>
    </location>
</feature>
<dbReference type="PANTHER" id="PTHR30480:SF13">
    <property type="entry name" value="BETA-HEXOSAMINIDASE"/>
    <property type="match status" value="1"/>
</dbReference>
<evidence type="ECO:0000256" key="6">
    <source>
        <dbReference type="SAM" id="MobiDB-lite"/>
    </source>
</evidence>
<dbReference type="InterPro" id="IPR036962">
    <property type="entry name" value="Glyco_hydro_3_N_sf"/>
</dbReference>
<evidence type="ECO:0000256" key="2">
    <source>
        <dbReference type="ARBA" id="ARBA00005336"/>
    </source>
</evidence>
<dbReference type="InterPro" id="IPR017853">
    <property type="entry name" value="GH"/>
</dbReference>
<evidence type="ECO:0000256" key="5">
    <source>
        <dbReference type="ARBA" id="ARBA00023295"/>
    </source>
</evidence>
<evidence type="ECO:0000259" key="8">
    <source>
        <dbReference type="Pfam" id="PF00933"/>
    </source>
</evidence>
<dbReference type="RefSeq" id="WP_263796709.1">
    <property type="nucleotide sequence ID" value="NZ_AP027141.1"/>
</dbReference>
<accession>A0ABM8DV39</accession>
<comment type="catalytic activity">
    <reaction evidence="1">
        <text>Hydrolysis of terminal non-reducing N-acetyl-D-hexosamine residues in N-acetyl-beta-D-hexosaminides.</text>
        <dbReference type="EC" id="3.2.1.52"/>
    </reaction>
</comment>
<keyword evidence="4" id="KW-0378">Hydrolase</keyword>
<dbReference type="Proteomes" id="UP001317779">
    <property type="component" value="Chromosome"/>
</dbReference>
<feature type="chain" id="PRO_5046844374" description="beta-N-acetylhexosaminidase" evidence="7">
    <location>
        <begin position="24"/>
        <end position="402"/>
    </location>
</feature>
<feature type="signal peptide" evidence="7">
    <location>
        <begin position="1"/>
        <end position="23"/>
    </location>
</feature>
<feature type="compositionally biased region" description="Low complexity" evidence="6">
    <location>
        <begin position="28"/>
        <end position="42"/>
    </location>
</feature>
<keyword evidence="5" id="KW-0326">Glycosidase</keyword>
<comment type="similarity">
    <text evidence="2">Belongs to the glycosyl hydrolase 3 family.</text>
</comment>
<dbReference type="InterPro" id="IPR050226">
    <property type="entry name" value="NagZ_Beta-hexosaminidase"/>
</dbReference>
<dbReference type="InterPro" id="IPR001764">
    <property type="entry name" value="Glyco_hydro_3_N"/>
</dbReference>
<dbReference type="EC" id="3.2.1.52" evidence="3"/>
<evidence type="ECO:0000313" key="10">
    <source>
        <dbReference type="Proteomes" id="UP001317779"/>
    </source>
</evidence>
<dbReference type="Pfam" id="PF00933">
    <property type="entry name" value="Glyco_hydro_3"/>
    <property type="match status" value="1"/>
</dbReference>
<gene>
    <name evidence="9" type="primary">yejJ</name>
    <name evidence="9" type="ORF">Microterr_01510</name>
</gene>
<keyword evidence="7" id="KW-0732">Signal</keyword>
<dbReference type="PANTHER" id="PTHR30480">
    <property type="entry name" value="BETA-HEXOSAMINIDASE-RELATED"/>
    <property type="match status" value="1"/>
</dbReference>
<feature type="compositionally biased region" description="Pro residues" evidence="6">
    <location>
        <begin position="43"/>
        <end position="57"/>
    </location>
</feature>
<evidence type="ECO:0000256" key="4">
    <source>
        <dbReference type="ARBA" id="ARBA00022801"/>
    </source>
</evidence>
<evidence type="ECO:0000256" key="1">
    <source>
        <dbReference type="ARBA" id="ARBA00001231"/>
    </source>
</evidence>
<reference evidence="9 10" key="1">
    <citation type="submission" date="2022-12" db="EMBL/GenBank/DDBJ databases">
        <title>Microbacterium terricola strain KV-448 chromosome, complete genome.</title>
        <authorList>
            <person name="Oshima T."/>
            <person name="Moriya T."/>
            <person name="Bessho Y."/>
        </authorList>
    </citation>
    <scope>NUCLEOTIDE SEQUENCE [LARGE SCALE GENOMIC DNA]</scope>
    <source>
        <strain evidence="9 10">KV-448</strain>
    </source>
</reference>
<sequence length="402" mass="41283">MRSRPILLTALAAMVLIGIAASASPGLAPSVADAPRPADAPASPVPTVTPTPTPTPVDPIATLSLEERVGQLFMVGSPVGKAAATTLHAVSERHAGAVFLHGRSSKGTAATARVTARFMKAAAASELPLWIATDQEGGAVQVLSGAGFDGIPAARTQAESGVARLRSDAARWGAQLRKAGVTMNLAPVADIVSSPEEAGQNAPIGALWREYGYDGTAVAAKAGAFAEGMREAGILPTFKHFPGLGRVEGNTDYTANVVDHVVTAGSADVGVYRSLISAGPSVVMVGTAVYEKIDPERPAVFSHTVVTDLLRGEVGFDGVVTTDDLSATAQVQKWKPAVRAVAAIGAGVDLVLVSADPKVFPEMYDAVLARAEDDPGFAEKVDAAARRVVEAKQLIAADEAEE</sequence>
<evidence type="ECO:0000256" key="7">
    <source>
        <dbReference type="SAM" id="SignalP"/>
    </source>
</evidence>
<organism evidence="9 10">
    <name type="scientific">Microbacterium terricola</name>
    <dbReference type="NCBI Taxonomy" id="344163"/>
    <lineage>
        <taxon>Bacteria</taxon>
        <taxon>Bacillati</taxon>
        <taxon>Actinomycetota</taxon>
        <taxon>Actinomycetes</taxon>
        <taxon>Micrococcales</taxon>
        <taxon>Microbacteriaceae</taxon>
        <taxon>Microbacterium</taxon>
    </lineage>
</organism>
<protein>
    <recommendedName>
        <fullName evidence="3">beta-N-acetylhexosaminidase</fullName>
        <ecNumber evidence="3">3.2.1.52</ecNumber>
    </recommendedName>
</protein>
<name>A0ABM8DV39_9MICO</name>
<dbReference type="EMBL" id="AP027141">
    <property type="protein sequence ID" value="BDV29491.1"/>
    <property type="molecule type" value="Genomic_DNA"/>
</dbReference>
<keyword evidence="10" id="KW-1185">Reference proteome</keyword>